<protein>
    <recommendedName>
        <fullName evidence="5">Holin</fullName>
    </recommendedName>
</protein>
<evidence type="ECO:0000313" key="4">
    <source>
        <dbReference type="Proteomes" id="UP000327405"/>
    </source>
</evidence>
<evidence type="ECO:0000313" key="3">
    <source>
        <dbReference type="EMBL" id="QFG08952.1"/>
    </source>
</evidence>
<gene>
    <name evidence="3" type="primary">16</name>
    <name evidence="3" type="ORF">SEA_MAGPIE_16</name>
</gene>
<reference evidence="3 4" key="1">
    <citation type="submission" date="2019-07" db="EMBL/GenBank/DDBJ databases">
        <authorList>
            <person name="Slobasky M."/>
            <person name="Andre W."/>
            <person name="Castro A."/>
            <person name="Cintron J."/>
            <person name="Cintron J."/>
            <person name="Elliott S."/>
            <person name="Harel H."/>
            <person name="Hasan D."/>
            <person name="Page A."/>
            <person name="Santana M."/>
            <person name="Stevens T."/>
            <person name="Vilcin V."/>
            <person name="Whitaker K."/>
            <person name="Widmer J."/>
            <person name="Yelvington M."/>
            <person name="Wiersma-Koch H."/>
            <person name="Douthitt C."/>
            <person name="D'Elia T."/>
            <person name="Garlena R.A."/>
            <person name="Russell D.A."/>
            <person name="Pope W.H."/>
            <person name="Jacobs-Sera D."/>
            <person name="Hatfull G.F."/>
        </authorList>
    </citation>
    <scope>NUCLEOTIDE SEQUENCE [LARGE SCALE GENOMIC DNA]</scope>
</reference>
<sequence length="124" mass="13178">MTNPWDGPRHRSWASNTMLTFVLLVVLIIATVLSDYWGEPPNYLVGLLGTAAGAFFAAIGSDKQKKDAEVRETAERAERKADAVGRVTAAAEHPDKVTEITPPFEPEDVGGSKGDKDGGGGGPR</sequence>
<keyword evidence="2" id="KW-1133">Transmembrane helix</keyword>
<accession>A0A5J6TJE6</accession>
<proteinExistence type="predicted"/>
<keyword evidence="2" id="KW-0812">Transmembrane</keyword>
<evidence type="ECO:0008006" key="5">
    <source>
        <dbReference type="Google" id="ProtNLM"/>
    </source>
</evidence>
<name>A0A5J6TJE6_9CAUD</name>
<evidence type="ECO:0000256" key="1">
    <source>
        <dbReference type="SAM" id="MobiDB-lite"/>
    </source>
</evidence>
<dbReference type="EMBL" id="MN234171">
    <property type="protein sequence ID" value="QFG08952.1"/>
    <property type="molecule type" value="Genomic_DNA"/>
</dbReference>
<evidence type="ECO:0000256" key="2">
    <source>
        <dbReference type="SAM" id="Phobius"/>
    </source>
</evidence>
<dbReference type="Proteomes" id="UP000327405">
    <property type="component" value="Genome"/>
</dbReference>
<feature type="region of interest" description="Disordered" evidence="1">
    <location>
        <begin position="63"/>
        <end position="124"/>
    </location>
</feature>
<keyword evidence="2" id="KW-0472">Membrane</keyword>
<feature type="compositionally biased region" description="Basic and acidic residues" evidence="1">
    <location>
        <begin position="63"/>
        <end position="83"/>
    </location>
</feature>
<organism evidence="3 4">
    <name type="scientific">Mycobacterium phage Magpie</name>
    <dbReference type="NCBI Taxonomy" id="2599869"/>
    <lineage>
        <taxon>Viruses</taxon>
        <taxon>Duplodnaviria</taxon>
        <taxon>Heunggongvirae</taxon>
        <taxon>Uroviricota</taxon>
        <taxon>Caudoviricetes</taxon>
        <taxon>Bclasvirinae</taxon>
        <taxon>Coopervirus</taxon>
        <taxon>Coopervirus bane1</taxon>
    </lineage>
</organism>
<feature type="transmembrane region" description="Helical" evidence="2">
    <location>
        <begin position="43"/>
        <end position="61"/>
    </location>
</feature>
<feature type="transmembrane region" description="Helical" evidence="2">
    <location>
        <begin position="18"/>
        <end position="37"/>
    </location>
</feature>